<dbReference type="Proteomes" id="UP001331761">
    <property type="component" value="Unassembled WGS sequence"/>
</dbReference>
<feature type="transmembrane region" description="Helical" evidence="1">
    <location>
        <begin position="39"/>
        <end position="61"/>
    </location>
</feature>
<keyword evidence="1" id="KW-0472">Membrane</keyword>
<evidence type="ECO:0000256" key="1">
    <source>
        <dbReference type="SAM" id="Phobius"/>
    </source>
</evidence>
<reference evidence="2 3" key="1">
    <citation type="submission" date="2019-10" db="EMBL/GenBank/DDBJ databases">
        <title>Assembly and Annotation for the nematode Trichostrongylus colubriformis.</title>
        <authorList>
            <person name="Martin J."/>
        </authorList>
    </citation>
    <scope>NUCLEOTIDE SEQUENCE [LARGE SCALE GENOMIC DNA]</scope>
    <source>
        <strain evidence="2">G859</strain>
        <tissue evidence="2">Whole worm</tissue>
    </source>
</reference>
<keyword evidence="1" id="KW-1133">Transmembrane helix</keyword>
<comment type="caution">
    <text evidence="2">The sequence shown here is derived from an EMBL/GenBank/DDBJ whole genome shotgun (WGS) entry which is preliminary data.</text>
</comment>
<feature type="transmembrane region" description="Helical" evidence="1">
    <location>
        <begin position="12"/>
        <end position="33"/>
    </location>
</feature>
<proteinExistence type="predicted"/>
<dbReference type="AlphaFoldDB" id="A0AAN8F1R1"/>
<keyword evidence="3" id="KW-1185">Reference proteome</keyword>
<evidence type="ECO:0000313" key="2">
    <source>
        <dbReference type="EMBL" id="KAK5971621.1"/>
    </source>
</evidence>
<gene>
    <name evidence="2" type="ORF">GCK32_009016</name>
</gene>
<feature type="non-terminal residue" evidence="2">
    <location>
        <position position="1"/>
    </location>
</feature>
<dbReference type="EMBL" id="WIXE01017570">
    <property type="protein sequence ID" value="KAK5971621.1"/>
    <property type="molecule type" value="Genomic_DNA"/>
</dbReference>
<sequence length="138" mass="16434">SDDYFIRRVWTVFYVYMWYLSPFLIALSLIYYYPSPPVGMHIVALVIKIGLLLPTVILGIMKVLDTLKKMRNLSILFAPEHELWGPRMTDDRRKAIKMEKKKRWTYWWNYKLFGGSNWLSLASYKLERPGTGTDEMKM</sequence>
<protein>
    <submittedName>
        <fullName evidence="2">Uncharacterized protein</fullName>
    </submittedName>
</protein>
<accession>A0AAN8F1R1</accession>
<organism evidence="2 3">
    <name type="scientific">Trichostrongylus colubriformis</name>
    <name type="common">Black scour worm</name>
    <dbReference type="NCBI Taxonomy" id="6319"/>
    <lineage>
        <taxon>Eukaryota</taxon>
        <taxon>Metazoa</taxon>
        <taxon>Ecdysozoa</taxon>
        <taxon>Nematoda</taxon>
        <taxon>Chromadorea</taxon>
        <taxon>Rhabditida</taxon>
        <taxon>Rhabditina</taxon>
        <taxon>Rhabditomorpha</taxon>
        <taxon>Strongyloidea</taxon>
        <taxon>Trichostrongylidae</taxon>
        <taxon>Trichostrongylus</taxon>
    </lineage>
</organism>
<keyword evidence="1" id="KW-0812">Transmembrane</keyword>
<evidence type="ECO:0000313" key="3">
    <source>
        <dbReference type="Proteomes" id="UP001331761"/>
    </source>
</evidence>
<name>A0AAN8F1R1_TRICO</name>